<reference evidence="1" key="1">
    <citation type="submission" date="2019-08" db="EMBL/GenBank/DDBJ databases">
        <authorList>
            <person name="Kucharzyk K."/>
            <person name="Murdoch R.W."/>
            <person name="Higgins S."/>
            <person name="Loffler F."/>
        </authorList>
    </citation>
    <scope>NUCLEOTIDE SEQUENCE</scope>
</reference>
<organism evidence="1">
    <name type="scientific">bioreactor metagenome</name>
    <dbReference type="NCBI Taxonomy" id="1076179"/>
    <lineage>
        <taxon>unclassified sequences</taxon>
        <taxon>metagenomes</taxon>
        <taxon>ecological metagenomes</taxon>
    </lineage>
</organism>
<proteinExistence type="predicted"/>
<dbReference type="AntiFam" id="ANF00081">
    <property type="entry name" value="Shadow ORF (opposite lysS)"/>
</dbReference>
<accession>A0A645F0T5</accession>
<protein>
    <submittedName>
        <fullName evidence="1">Uncharacterized protein</fullName>
    </submittedName>
</protein>
<evidence type="ECO:0000313" key="1">
    <source>
        <dbReference type="EMBL" id="MPN07891.1"/>
    </source>
</evidence>
<comment type="caution">
    <text evidence="1">The sequence shown here is derived from an EMBL/GenBank/DDBJ whole genome shotgun (WGS) entry which is preliminary data.</text>
</comment>
<gene>
    <name evidence="1" type="ORF">SDC9_155163</name>
</gene>
<dbReference type="AlphaFoldDB" id="A0A645F0T5"/>
<name>A0A645F0T5_9ZZZZ</name>
<dbReference type="EMBL" id="VSSQ01053904">
    <property type="protein sequence ID" value="MPN07891.1"/>
    <property type="molecule type" value="Genomic_DNA"/>
</dbReference>
<sequence length="167" mass="19539">MNVMLIRVPLRILVGIPVVIINARVLFHRFHHRHPLPGSRHIDFSPLIGNDVASRYLVGKGRIEFLDKFHHILIIGISLIQFNRGKFRVMLYAHSLVTEYTADFIYLFKSSDNQAFQIELGFDTQIHIDIQRIMMRNKRTGCRADFQCVKHRGIDFQISPRIQKLAY</sequence>